<dbReference type="PANTHER" id="PTHR11956:SF5">
    <property type="entry name" value="ARGININE--TRNA LIGASE, CYTOPLASMIC"/>
    <property type="match status" value="1"/>
</dbReference>
<dbReference type="Pfam" id="PF00750">
    <property type="entry name" value="tRNA-synt_1d"/>
    <property type="match status" value="1"/>
</dbReference>
<dbReference type="Pfam" id="PF05746">
    <property type="entry name" value="DALR_1"/>
    <property type="match status" value="1"/>
</dbReference>
<dbReference type="EC" id="6.1.1.19" evidence="2"/>
<dbReference type="InterPro" id="IPR035684">
    <property type="entry name" value="ArgRS_core"/>
</dbReference>
<dbReference type="EMBL" id="BARU01022885">
    <property type="protein sequence ID" value="GAH47905.1"/>
    <property type="molecule type" value="Genomic_DNA"/>
</dbReference>
<reference evidence="10" key="1">
    <citation type="journal article" date="2014" name="Front. Microbiol.">
        <title>High frequency of phylogenetically diverse reductive dehalogenase-homologous genes in deep subseafloor sedimentary metagenomes.</title>
        <authorList>
            <person name="Kawai M."/>
            <person name="Futagami T."/>
            <person name="Toyoda A."/>
            <person name="Takaki Y."/>
            <person name="Nishi S."/>
            <person name="Hori S."/>
            <person name="Arai W."/>
            <person name="Tsubouchi T."/>
            <person name="Morono Y."/>
            <person name="Uchiyama I."/>
            <person name="Ito T."/>
            <person name="Fujiyama A."/>
            <person name="Inagaki F."/>
            <person name="Takami H."/>
        </authorList>
    </citation>
    <scope>NUCLEOTIDE SEQUENCE</scope>
    <source>
        <strain evidence="10">Expedition CK06-06</strain>
    </source>
</reference>
<dbReference type="SUPFAM" id="SSF52374">
    <property type="entry name" value="Nucleotidylyl transferase"/>
    <property type="match status" value="1"/>
</dbReference>
<evidence type="ECO:0000256" key="7">
    <source>
        <dbReference type="ARBA" id="ARBA00023146"/>
    </source>
</evidence>
<comment type="similarity">
    <text evidence="1">Belongs to the class-I aminoacyl-tRNA synthetase family.</text>
</comment>
<evidence type="ECO:0000256" key="3">
    <source>
        <dbReference type="ARBA" id="ARBA00022598"/>
    </source>
</evidence>
<evidence type="ECO:0000256" key="5">
    <source>
        <dbReference type="ARBA" id="ARBA00022840"/>
    </source>
</evidence>
<keyword evidence="7" id="KW-0030">Aminoacyl-tRNA synthetase</keyword>
<accession>X1GSQ6</accession>
<organism evidence="10">
    <name type="scientific">marine sediment metagenome</name>
    <dbReference type="NCBI Taxonomy" id="412755"/>
    <lineage>
        <taxon>unclassified sequences</taxon>
        <taxon>metagenomes</taxon>
        <taxon>ecological metagenomes</taxon>
    </lineage>
</organism>
<feature type="non-terminal residue" evidence="10">
    <location>
        <position position="1"/>
    </location>
</feature>
<comment type="catalytic activity">
    <reaction evidence="8">
        <text>tRNA(Arg) + L-arginine + ATP = L-arginyl-tRNA(Arg) + AMP + diphosphate</text>
        <dbReference type="Rhea" id="RHEA:20301"/>
        <dbReference type="Rhea" id="RHEA-COMP:9658"/>
        <dbReference type="Rhea" id="RHEA-COMP:9673"/>
        <dbReference type="ChEBI" id="CHEBI:30616"/>
        <dbReference type="ChEBI" id="CHEBI:32682"/>
        <dbReference type="ChEBI" id="CHEBI:33019"/>
        <dbReference type="ChEBI" id="CHEBI:78442"/>
        <dbReference type="ChEBI" id="CHEBI:78513"/>
        <dbReference type="ChEBI" id="CHEBI:456215"/>
        <dbReference type="EC" id="6.1.1.19"/>
    </reaction>
</comment>
<dbReference type="SUPFAM" id="SSF47323">
    <property type="entry name" value="Anticodon-binding domain of a subclass of class I aminoacyl-tRNA synthetases"/>
    <property type="match status" value="1"/>
</dbReference>
<dbReference type="GO" id="GO:0005524">
    <property type="term" value="F:ATP binding"/>
    <property type="evidence" value="ECO:0007669"/>
    <property type="project" value="UniProtKB-KW"/>
</dbReference>
<feature type="domain" description="DALR anticodon binding" evidence="9">
    <location>
        <begin position="190"/>
        <end position="279"/>
    </location>
</feature>
<name>X1GSQ6_9ZZZZ</name>
<keyword evidence="6" id="KW-0648">Protein biosynthesis</keyword>
<proteinExistence type="inferred from homology"/>
<evidence type="ECO:0000256" key="2">
    <source>
        <dbReference type="ARBA" id="ARBA00012837"/>
    </source>
</evidence>
<gene>
    <name evidence="10" type="ORF">S03H2_37214</name>
</gene>
<dbReference type="InterPro" id="IPR014729">
    <property type="entry name" value="Rossmann-like_a/b/a_fold"/>
</dbReference>
<evidence type="ECO:0000256" key="1">
    <source>
        <dbReference type="ARBA" id="ARBA00005594"/>
    </source>
</evidence>
<dbReference type="AlphaFoldDB" id="X1GSQ6"/>
<sequence length="280" mass="31924">DLELLRVSFDVWFSERSLYDSGQYQKVMSLLRQGGYISEKEGATWFVSTALGDDKDNVVLRGDGSPTYFASDIAYHYNKFSERKFDKVINIWGADHQGHISRMKAVIGALGISPERLEVIISQMVSLHRGEELVRLSKRSGDIITLREVMDEVGTDACRFFFLSRSADSQMDFNLELAKKESADNPVYYVQYAHARIASILRLAQQKGIDYKEGDVSLLTTEPELTLIRKMLLLPEIVEIIAHTLEPHHLTYYAQDLATVFHSFYKQCRVVSQDEVLTKA</sequence>
<dbReference type="SMART" id="SM00836">
    <property type="entry name" value="DALR_1"/>
    <property type="match status" value="1"/>
</dbReference>
<dbReference type="InterPro" id="IPR009080">
    <property type="entry name" value="tRNAsynth_Ia_anticodon-bd"/>
</dbReference>
<evidence type="ECO:0000256" key="4">
    <source>
        <dbReference type="ARBA" id="ARBA00022741"/>
    </source>
</evidence>
<dbReference type="Gene3D" id="3.40.50.620">
    <property type="entry name" value="HUPs"/>
    <property type="match status" value="1"/>
</dbReference>
<keyword evidence="3" id="KW-0436">Ligase</keyword>
<dbReference type="PANTHER" id="PTHR11956">
    <property type="entry name" value="ARGINYL-TRNA SYNTHETASE"/>
    <property type="match status" value="1"/>
</dbReference>
<dbReference type="InterPro" id="IPR008909">
    <property type="entry name" value="DALR_anticod-bd"/>
</dbReference>
<keyword evidence="5" id="KW-0067">ATP-binding</keyword>
<dbReference type="Gene3D" id="1.10.730.10">
    <property type="entry name" value="Isoleucyl-tRNA Synthetase, Domain 1"/>
    <property type="match status" value="1"/>
</dbReference>
<keyword evidence="4" id="KW-0547">Nucleotide-binding</keyword>
<evidence type="ECO:0000256" key="8">
    <source>
        <dbReference type="ARBA" id="ARBA00049339"/>
    </source>
</evidence>
<dbReference type="InterPro" id="IPR001278">
    <property type="entry name" value="Arg-tRNA-ligase"/>
</dbReference>
<comment type="caution">
    <text evidence="10">The sequence shown here is derived from an EMBL/GenBank/DDBJ whole genome shotgun (WGS) entry which is preliminary data.</text>
</comment>
<evidence type="ECO:0000256" key="6">
    <source>
        <dbReference type="ARBA" id="ARBA00022917"/>
    </source>
</evidence>
<protein>
    <recommendedName>
        <fullName evidence="2">arginine--tRNA ligase</fullName>
        <ecNumber evidence="2">6.1.1.19</ecNumber>
    </recommendedName>
</protein>
<dbReference type="GO" id="GO:0006420">
    <property type="term" value="P:arginyl-tRNA aminoacylation"/>
    <property type="evidence" value="ECO:0007669"/>
    <property type="project" value="InterPro"/>
</dbReference>
<feature type="non-terminal residue" evidence="10">
    <location>
        <position position="280"/>
    </location>
</feature>
<evidence type="ECO:0000313" key="10">
    <source>
        <dbReference type="EMBL" id="GAH47905.1"/>
    </source>
</evidence>
<evidence type="ECO:0000259" key="9">
    <source>
        <dbReference type="SMART" id="SM00836"/>
    </source>
</evidence>
<dbReference type="GO" id="GO:0004814">
    <property type="term" value="F:arginine-tRNA ligase activity"/>
    <property type="evidence" value="ECO:0007669"/>
    <property type="project" value="UniProtKB-EC"/>
</dbReference>